<name>A0A9X1RR46_9BURK</name>
<reference evidence="2" key="1">
    <citation type="submission" date="2022-01" db="EMBL/GenBank/DDBJ databases">
        <title>Genome sequence and assembly of Parabukholderia sp. RG36.</title>
        <authorList>
            <person name="Chhetri G."/>
        </authorList>
    </citation>
    <scope>NUCLEOTIDE SEQUENCE</scope>
    <source>
        <strain evidence="2">RG36</strain>
    </source>
</reference>
<feature type="domain" description="T6SS Phospholipase effector Tle1-like catalytic" evidence="1">
    <location>
        <begin position="203"/>
        <end position="309"/>
    </location>
</feature>
<dbReference type="Pfam" id="PF09994">
    <property type="entry name" value="T6SS_Tle1-like_cat"/>
    <property type="match status" value="2"/>
</dbReference>
<dbReference type="AlphaFoldDB" id="A0A9X1RR46"/>
<dbReference type="PANTHER" id="PTHR33840:SF1">
    <property type="entry name" value="TLE1 PHOSPHOLIPASE DOMAIN-CONTAINING PROTEIN"/>
    <property type="match status" value="1"/>
</dbReference>
<evidence type="ECO:0000259" key="1">
    <source>
        <dbReference type="Pfam" id="PF09994"/>
    </source>
</evidence>
<dbReference type="RefSeq" id="WP_238464326.1">
    <property type="nucleotide sequence ID" value="NZ_JAKLJA010000009.1"/>
</dbReference>
<proteinExistence type="predicted"/>
<evidence type="ECO:0000313" key="2">
    <source>
        <dbReference type="EMBL" id="MCG5074451.1"/>
    </source>
</evidence>
<dbReference type="InterPro" id="IPR018712">
    <property type="entry name" value="Tle1-like_cat"/>
</dbReference>
<accession>A0A9X1RR46</accession>
<protein>
    <submittedName>
        <fullName evidence="2">DUF2235 domain-containing protein</fullName>
    </submittedName>
</protein>
<dbReference type="EMBL" id="JAKLJA010000009">
    <property type="protein sequence ID" value="MCG5074451.1"/>
    <property type="molecule type" value="Genomic_DNA"/>
</dbReference>
<gene>
    <name evidence="2" type="ORF">L5014_13930</name>
</gene>
<feature type="domain" description="T6SS Phospholipase effector Tle1-like catalytic" evidence="1">
    <location>
        <begin position="55"/>
        <end position="181"/>
    </location>
</feature>
<dbReference type="PANTHER" id="PTHR33840">
    <property type="match status" value="1"/>
</dbReference>
<sequence>MTVRQAGAPITDDGLFDAAREGGRKKMGELLSPANKAGPLSLRDTKCRLYPELSFFFDGTGNNLDIDEPLQRLSNVAKLYRAATRDKEGRGATPTYIPGVGTPFKVPKFMGYTDELMDDRGGAAGLGLGKGGEMRIQYALAEFSRILEREWGSAAWKAMQFISVSVFGFSRGATEARAFVRRLTRTKCQRTDGGLVWQAPFGERTPVRIKFMGLFDTVASVGGPTLHLDWASALAILPEVERCVHFVSAHEVREAFPLDSVRVDRVYPGNCEEVIYPGVHSDVGGGYEPDVQGRSNRLARIPLRHMLAEAIRAGVPMQLPKQLDPKLREDYTLADNDPVVALYQGYMAALPAAEGDDVESLIHAHRRLNFQWRAAMERQPRETRVLGRLYGKVSAACESVPPATDSDHPECHPTQWTYDVPSHPEEQARQLLREQRRLVQQVTYLRNPIVRPASNRDWPPPEPRKRTAYEDLILEAWDNQEALPAAVDGLLAEHVHDSVAHFTSWPCALYDPRGLYCDGKKYYANAVEAGGRSVETV</sequence>
<keyword evidence="3" id="KW-1185">Reference proteome</keyword>
<dbReference type="Proteomes" id="UP001139308">
    <property type="component" value="Unassembled WGS sequence"/>
</dbReference>
<comment type="caution">
    <text evidence="2">The sequence shown here is derived from an EMBL/GenBank/DDBJ whole genome shotgun (WGS) entry which is preliminary data.</text>
</comment>
<organism evidence="2 3">
    <name type="scientific">Paraburkholderia tagetis</name>
    <dbReference type="NCBI Taxonomy" id="2913261"/>
    <lineage>
        <taxon>Bacteria</taxon>
        <taxon>Pseudomonadati</taxon>
        <taxon>Pseudomonadota</taxon>
        <taxon>Betaproteobacteria</taxon>
        <taxon>Burkholderiales</taxon>
        <taxon>Burkholderiaceae</taxon>
        <taxon>Paraburkholderia</taxon>
    </lineage>
</organism>
<evidence type="ECO:0000313" key="3">
    <source>
        <dbReference type="Proteomes" id="UP001139308"/>
    </source>
</evidence>